<name>A0A5C4MPF9_9RHOB</name>
<keyword evidence="4 6" id="KW-1133">Transmembrane helix</keyword>
<dbReference type="AlphaFoldDB" id="A0A5C4MPF9"/>
<dbReference type="InterPro" id="IPR051401">
    <property type="entry name" value="GtrA_CellWall_Glycosyl"/>
</dbReference>
<evidence type="ECO:0000256" key="4">
    <source>
        <dbReference type="ARBA" id="ARBA00022989"/>
    </source>
</evidence>
<dbReference type="InterPro" id="IPR007267">
    <property type="entry name" value="GtrA_DPMS_TM"/>
</dbReference>
<evidence type="ECO:0000256" key="3">
    <source>
        <dbReference type="ARBA" id="ARBA00022692"/>
    </source>
</evidence>
<dbReference type="Pfam" id="PF04138">
    <property type="entry name" value="GtrA_DPMS_TM"/>
    <property type="match status" value="1"/>
</dbReference>
<feature type="transmembrane region" description="Helical" evidence="6">
    <location>
        <begin position="85"/>
        <end position="110"/>
    </location>
</feature>
<feature type="transmembrane region" description="Helical" evidence="6">
    <location>
        <begin position="25"/>
        <end position="49"/>
    </location>
</feature>
<dbReference type="GO" id="GO:0005886">
    <property type="term" value="C:plasma membrane"/>
    <property type="evidence" value="ECO:0007669"/>
    <property type="project" value="TreeGrafter"/>
</dbReference>
<evidence type="ECO:0000259" key="7">
    <source>
        <dbReference type="Pfam" id="PF04138"/>
    </source>
</evidence>
<evidence type="ECO:0000313" key="9">
    <source>
        <dbReference type="Proteomes" id="UP000305887"/>
    </source>
</evidence>
<keyword evidence="3 6" id="KW-0812">Transmembrane</keyword>
<accession>A0A5C4MPF9</accession>
<dbReference type="PANTHER" id="PTHR38459:SF1">
    <property type="entry name" value="PROPHAGE BACTOPRENOL-LINKED GLUCOSE TRANSLOCASE HOMOLOG"/>
    <property type="match status" value="1"/>
</dbReference>
<dbReference type="EMBL" id="VDFU01000023">
    <property type="protein sequence ID" value="TNC47716.1"/>
    <property type="molecule type" value="Genomic_DNA"/>
</dbReference>
<dbReference type="OrthoDB" id="8388119at2"/>
<comment type="caution">
    <text evidence="8">The sequence shown here is derived from an EMBL/GenBank/DDBJ whole genome shotgun (WGS) entry which is preliminary data.</text>
</comment>
<reference evidence="8 9" key="1">
    <citation type="submission" date="2019-06" db="EMBL/GenBank/DDBJ databases">
        <title>YIM 131921 draft genome.</title>
        <authorList>
            <person name="Jiang L."/>
        </authorList>
    </citation>
    <scope>NUCLEOTIDE SEQUENCE [LARGE SCALE GENOMIC DNA]</scope>
    <source>
        <strain evidence="8 9">YIM 131921</strain>
    </source>
</reference>
<dbReference type="PANTHER" id="PTHR38459">
    <property type="entry name" value="PROPHAGE BACTOPRENOL-LINKED GLUCOSE TRANSLOCASE HOMOLOG"/>
    <property type="match status" value="1"/>
</dbReference>
<evidence type="ECO:0000256" key="5">
    <source>
        <dbReference type="ARBA" id="ARBA00023136"/>
    </source>
</evidence>
<feature type="domain" description="GtrA/DPMS transmembrane" evidence="7">
    <location>
        <begin position="2"/>
        <end position="110"/>
    </location>
</feature>
<evidence type="ECO:0000256" key="1">
    <source>
        <dbReference type="ARBA" id="ARBA00004141"/>
    </source>
</evidence>
<feature type="transmembrane region" description="Helical" evidence="6">
    <location>
        <begin position="61"/>
        <end position="79"/>
    </location>
</feature>
<gene>
    <name evidence="8" type="ORF">FHG66_15975</name>
</gene>
<dbReference type="Proteomes" id="UP000305887">
    <property type="component" value="Unassembled WGS sequence"/>
</dbReference>
<sequence>MTGGLAAAVDLGVFSFLITLEEVPLAMAAVLSFLTATVVNYLLSARFAFGAAISLRGYLRFLAAASLGLAINVGTTVLANRLGAALLLAKLLGIAVAFVINFAINLTLVFPGAEFLRKR</sequence>
<dbReference type="GO" id="GO:0000271">
    <property type="term" value="P:polysaccharide biosynthetic process"/>
    <property type="evidence" value="ECO:0007669"/>
    <property type="project" value="InterPro"/>
</dbReference>
<comment type="subcellular location">
    <subcellularLocation>
        <location evidence="1">Membrane</location>
        <topology evidence="1">Multi-pass membrane protein</topology>
    </subcellularLocation>
</comment>
<dbReference type="RefSeq" id="WP_139078061.1">
    <property type="nucleotide sequence ID" value="NZ_VDFU01000023.1"/>
</dbReference>
<proteinExistence type="inferred from homology"/>
<evidence type="ECO:0000256" key="6">
    <source>
        <dbReference type="SAM" id="Phobius"/>
    </source>
</evidence>
<organism evidence="8 9">
    <name type="scientific">Rubellimicrobium rubrum</name>
    <dbReference type="NCBI Taxonomy" id="2585369"/>
    <lineage>
        <taxon>Bacteria</taxon>
        <taxon>Pseudomonadati</taxon>
        <taxon>Pseudomonadota</taxon>
        <taxon>Alphaproteobacteria</taxon>
        <taxon>Rhodobacterales</taxon>
        <taxon>Roseobacteraceae</taxon>
        <taxon>Rubellimicrobium</taxon>
    </lineage>
</organism>
<keyword evidence="5 6" id="KW-0472">Membrane</keyword>
<keyword evidence="9" id="KW-1185">Reference proteome</keyword>
<comment type="similarity">
    <text evidence="2">Belongs to the GtrA family.</text>
</comment>
<evidence type="ECO:0000256" key="2">
    <source>
        <dbReference type="ARBA" id="ARBA00009399"/>
    </source>
</evidence>
<evidence type="ECO:0000313" key="8">
    <source>
        <dbReference type="EMBL" id="TNC47716.1"/>
    </source>
</evidence>
<protein>
    <submittedName>
        <fullName evidence="8">GtrA family protein</fullName>
    </submittedName>
</protein>